<keyword evidence="3" id="KW-1185">Reference proteome</keyword>
<gene>
    <name evidence="2" type="ORF">HS961_00910</name>
</gene>
<feature type="region of interest" description="Disordered" evidence="1">
    <location>
        <begin position="1"/>
        <end position="22"/>
    </location>
</feature>
<organism evidence="2 3">
    <name type="scientific">Comamonas piscis</name>
    <dbReference type="NCBI Taxonomy" id="1562974"/>
    <lineage>
        <taxon>Bacteria</taxon>
        <taxon>Pseudomonadati</taxon>
        <taxon>Pseudomonadota</taxon>
        <taxon>Betaproteobacteria</taxon>
        <taxon>Burkholderiales</taxon>
        <taxon>Comamonadaceae</taxon>
        <taxon>Comamonas</taxon>
    </lineage>
</organism>
<evidence type="ECO:0000313" key="2">
    <source>
        <dbReference type="EMBL" id="QMV71508.1"/>
    </source>
</evidence>
<sequence length="52" mass="6113">MQQLPLPMTKQQPWPLQQGQPLRETKYSQQQCKCNRRQLGTEPKTPDNAQMC</sequence>
<reference evidence="2 3" key="1">
    <citation type="journal article" date="2020" name="G3 (Bethesda)">
        <title>CeMbio - The Caenorhabditis elegans Microbiome Resource.</title>
        <authorList>
            <person name="Dirksen P."/>
            <person name="Assie A."/>
            <person name="Zimmermann J."/>
            <person name="Zhang F."/>
            <person name="Tietje A.M."/>
            <person name="Marsh S.A."/>
            <person name="Felix M.A."/>
            <person name="Shapira M."/>
            <person name="Kaleta C."/>
            <person name="Schulenburg H."/>
            <person name="Samuel B."/>
        </authorList>
    </citation>
    <scope>NUCLEOTIDE SEQUENCE [LARGE SCALE GENOMIC DNA]</scope>
    <source>
        <strain evidence="2 3">BIGb0172</strain>
    </source>
</reference>
<protein>
    <submittedName>
        <fullName evidence="2">Uncharacterized protein</fullName>
    </submittedName>
</protein>
<dbReference type="AlphaFoldDB" id="A0A7G5EBY3"/>
<dbReference type="EMBL" id="CP058554">
    <property type="protein sequence ID" value="QMV71508.1"/>
    <property type="molecule type" value="Genomic_DNA"/>
</dbReference>
<evidence type="ECO:0000313" key="3">
    <source>
        <dbReference type="Proteomes" id="UP000515240"/>
    </source>
</evidence>
<feature type="compositionally biased region" description="Low complexity" evidence="1">
    <location>
        <begin position="11"/>
        <end position="22"/>
    </location>
</feature>
<dbReference type="KEGG" id="cpis:HS961_00910"/>
<dbReference type="RefSeq" id="WP_182325946.1">
    <property type="nucleotide sequence ID" value="NZ_CP058554.1"/>
</dbReference>
<dbReference type="Proteomes" id="UP000515240">
    <property type="component" value="Chromosome"/>
</dbReference>
<evidence type="ECO:0000256" key="1">
    <source>
        <dbReference type="SAM" id="MobiDB-lite"/>
    </source>
</evidence>
<proteinExistence type="predicted"/>
<name>A0A7G5EBY3_9BURK</name>
<accession>A0A7G5EBY3</accession>